<feature type="transmembrane region" description="Helical" evidence="7">
    <location>
        <begin position="47"/>
        <end position="67"/>
    </location>
</feature>
<evidence type="ECO:0000256" key="7">
    <source>
        <dbReference type="RuleBase" id="RU363032"/>
    </source>
</evidence>
<protein>
    <submittedName>
        <fullName evidence="10">Peptide ABC transporter permease</fullName>
    </submittedName>
</protein>
<organism evidence="10 11">
    <name type="scientific">Sphaerimonospora thailandensis</name>
    <dbReference type="NCBI Taxonomy" id="795644"/>
    <lineage>
        <taxon>Bacteria</taxon>
        <taxon>Bacillati</taxon>
        <taxon>Actinomycetota</taxon>
        <taxon>Actinomycetes</taxon>
        <taxon>Streptosporangiales</taxon>
        <taxon>Streptosporangiaceae</taxon>
        <taxon>Sphaerimonospora</taxon>
    </lineage>
</organism>
<dbReference type="EMBL" id="BOOG01000008">
    <property type="protein sequence ID" value="GIH68486.1"/>
    <property type="molecule type" value="Genomic_DNA"/>
</dbReference>
<dbReference type="Gene3D" id="1.10.3720.10">
    <property type="entry name" value="MetI-like"/>
    <property type="match status" value="1"/>
</dbReference>
<feature type="transmembrane region" description="Helical" evidence="7">
    <location>
        <begin position="227"/>
        <end position="251"/>
    </location>
</feature>
<dbReference type="Pfam" id="PF12911">
    <property type="entry name" value="OppC_N"/>
    <property type="match status" value="1"/>
</dbReference>
<comment type="caution">
    <text evidence="10">The sequence shown here is derived from an EMBL/GenBank/DDBJ whole genome shotgun (WGS) entry which is preliminary data.</text>
</comment>
<dbReference type="InterPro" id="IPR000515">
    <property type="entry name" value="MetI-like"/>
</dbReference>
<dbReference type="RefSeq" id="WP_239089324.1">
    <property type="nucleotide sequence ID" value="NZ_BOOG01000008.1"/>
</dbReference>
<evidence type="ECO:0000256" key="1">
    <source>
        <dbReference type="ARBA" id="ARBA00004651"/>
    </source>
</evidence>
<keyword evidence="6 7" id="KW-0472">Membrane</keyword>
<comment type="similarity">
    <text evidence="7">Belongs to the binding-protein-dependent transport system permease family.</text>
</comment>
<evidence type="ECO:0000256" key="8">
    <source>
        <dbReference type="SAM" id="MobiDB-lite"/>
    </source>
</evidence>
<evidence type="ECO:0000256" key="6">
    <source>
        <dbReference type="ARBA" id="ARBA00023136"/>
    </source>
</evidence>
<dbReference type="Proteomes" id="UP000610966">
    <property type="component" value="Unassembled WGS sequence"/>
</dbReference>
<reference evidence="10" key="1">
    <citation type="submission" date="2021-01" db="EMBL/GenBank/DDBJ databases">
        <title>Whole genome shotgun sequence of Sphaerimonospora thailandensis NBRC 107569.</title>
        <authorList>
            <person name="Komaki H."/>
            <person name="Tamura T."/>
        </authorList>
    </citation>
    <scope>NUCLEOTIDE SEQUENCE</scope>
    <source>
        <strain evidence="10">NBRC 107569</strain>
    </source>
</reference>
<evidence type="ECO:0000259" key="9">
    <source>
        <dbReference type="PROSITE" id="PS50928"/>
    </source>
</evidence>
<dbReference type="InterPro" id="IPR025966">
    <property type="entry name" value="OppC_N"/>
</dbReference>
<evidence type="ECO:0000313" key="10">
    <source>
        <dbReference type="EMBL" id="GIH68486.1"/>
    </source>
</evidence>
<dbReference type="PROSITE" id="PS50928">
    <property type="entry name" value="ABC_TM1"/>
    <property type="match status" value="1"/>
</dbReference>
<accession>A0A8J3R3G3</accession>
<gene>
    <name evidence="10" type="ORF">Mth01_07390</name>
</gene>
<evidence type="ECO:0000256" key="3">
    <source>
        <dbReference type="ARBA" id="ARBA00022475"/>
    </source>
</evidence>
<keyword evidence="4 7" id="KW-0812">Transmembrane</keyword>
<keyword evidence="5 7" id="KW-1133">Transmembrane helix</keyword>
<sequence length="313" mass="33755">MSIMTNAQETTDPRSAPGGTPGVTRATLRRNFWRGVWRVLRRKPSRMVGVVIVAGFAVMGVAGPLLYPDHLPRDDDALYAPPSLRHPFGTDFEGTDVLALVITGARYVLLTGLATAVITVALGTLIGLFAGFRRGRWDTVLMRVTDVNLAIPGLPLLLVLSTVWKFESPLEMGLVLGLLGWGGIARAVRSQTLSLRERGFIEAARGLGLPTTHIIGRELLPSMAPYIAMNMLIAVTGAVYAQVGLFFLGVLPFESNNWGVMLNLAVFNGGALTTAAALPYLMAPLLAILLLTLGIVLIVDAMDEIFNPRLREE</sequence>
<feature type="region of interest" description="Disordered" evidence="8">
    <location>
        <begin position="1"/>
        <end position="23"/>
    </location>
</feature>
<evidence type="ECO:0000256" key="4">
    <source>
        <dbReference type="ARBA" id="ARBA00022692"/>
    </source>
</evidence>
<dbReference type="GO" id="GO:0055085">
    <property type="term" value="P:transmembrane transport"/>
    <property type="evidence" value="ECO:0007669"/>
    <property type="project" value="InterPro"/>
</dbReference>
<keyword evidence="11" id="KW-1185">Reference proteome</keyword>
<dbReference type="InterPro" id="IPR035906">
    <property type="entry name" value="MetI-like_sf"/>
</dbReference>
<dbReference type="Pfam" id="PF00528">
    <property type="entry name" value="BPD_transp_1"/>
    <property type="match status" value="1"/>
</dbReference>
<dbReference type="PANTHER" id="PTHR43386:SF1">
    <property type="entry name" value="D,D-DIPEPTIDE TRANSPORT SYSTEM PERMEASE PROTEIN DDPC-RELATED"/>
    <property type="match status" value="1"/>
</dbReference>
<evidence type="ECO:0000313" key="11">
    <source>
        <dbReference type="Proteomes" id="UP000610966"/>
    </source>
</evidence>
<feature type="transmembrane region" description="Helical" evidence="7">
    <location>
        <begin position="107"/>
        <end position="132"/>
    </location>
</feature>
<dbReference type="SUPFAM" id="SSF161098">
    <property type="entry name" value="MetI-like"/>
    <property type="match status" value="1"/>
</dbReference>
<evidence type="ECO:0000256" key="2">
    <source>
        <dbReference type="ARBA" id="ARBA00022448"/>
    </source>
</evidence>
<dbReference type="AlphaFoldDB" id="A0A8J3R3G3"/>
<feature type="compositionally biased region" description="Polar residues" evidence="8">
    <location>
        <begin position="1"/>
        <end position="10"/>
    </location>
</feature>
<name>A0A8J3R3G3_9ACTN</name>
<dbReference type="InterPro" id="IPR050366">
    <property type="entry name" value="BP-dependent_transpt_permease"/>
</dbReference>
<keyword evidence="3" id="KW-1003">Cell membrane</keyword>
<dbReference type="GO" id="GO:0005886">
    <property type="term" value="C:plasma membrane"/>
    <property type="evidence" value="ECO:0007669"/>
    <property type="project" value="UniProtKB-SubCell"/>
</dbReference>
<proteinExistence type="inferred from homology"/>
<feature type="domain" description="ABC transmembrane type-1" evidence="9">
    <location>
        <begin position="105"/>
        <end position="299"/>
    </location>
</feature>
<evidence type="ECO:0000256" key="5">
    <source>
        <dbReference type="ARBA" id="ARBA00022989"/>
    </source>
</evidence>
<dbReference type="PANTHER" id="PTHR43386">
    <property type="entry name" value="OLIGOPEPTIDE TRANSPORT SYSTEM PERMEASE PROTEIN APPC"/>
    <property type="match status" value="1"/>
</dbReference>
<dbReference type="CDD" id="cd06261">
    <property type="entry name" value="TM_PBP2"/>
    <property type="match status" value="1"/>
</dbReference>
<feature type="transmembrane region" description="Helical" evidence="7">
    <location>
        <begin position="271"/>
        <end position="299"/>
    </location>
</feature>
<comment type="subcellular location">
    <subcellularLocation>
        <location evidence="1 7">Cell membrane</location>
        <topology evidence="1 7">Multi-pass membrane protein</topology>
    </subcellularLocation>
</comment>
<keyword evidence="2 7" id="KW-0813">Transport</keyword>